<evidence type="ECO:0000313" key="3">
    <source>
        <dbReference type="Proteomes" id="UP000188268"/>
    </source>
</evidence>
<gene>
    <name evidence="2" type="ORF">CCACVL1_25944</name>
</gene>
<accession>A0A1R3GGH9</accession>
<dbReference type="Gene3D" id="3.80.10.10">
    <property type="entry name" value="Ribonuclease Inhibitor"/>
    <property type="match status" value="1"/>
</dbReference>
<comment type="caution">
    <text evidence="2">The sequence shown here is derived from an EMBL/GenBank/DDBJ whole genome shotgun (WGS) entry which is preliminary data.</text>
</comment>
<dbReference type="EMBL" id="AWWV01014412">
    <property type="protein sequence ID" value="OMO57169.1"/>
    <property type="molecule type" value="Genomic_DNA"/>
</dbReference>
<dbReference type="InterPro" id="IPR055411">
    <property type="entry name" value="LRR_FXL15/At3g58940/PEG3-like"/>
</dbReference>
<dbReference type="InterPro" id="IPR050232">
    <property type="entry name" value="FBL13/AtMIF1-like"/>
</dbReference>
<dbReference type="InterPro" id="IPR001810">
    <property type="entry name" value="F-box_dom"/>
</dbReference>
<dbReference type="SUPFAM" id="SSF52047">
    <property type="entry name" value="RNI-like"/>
    <property type="match status" value="1"/>
</dbReference>
<dbReference type="PANTHER" id="PTHR31900">
    <property type="entry name" value="F-BOX/RNI SUPERFAMILY PROTEIN-RELATED"/>
    <property type="match status" value="1"/>
</dbReference>
<dbReference type="OMA" id="WKANISI"/>
<dbReference type="InterPro" id="IPR032675">
    <property type="entry name" value="LRR_dom_sf"/>
</dbReference>
<dbReference type="PANTHER" id="PTHR31900:SF30">
    <property type="entry name" value="SUPERFAMILY PROTEIN, PUTATIVE-RELATED"/>
    <property type="match status" value="1"/>
</dbReference>
<keyword evidence="3" id="KW-1185">Reference proteome</keyword>
<dbReference type="Gene3D" id="1.20.1280.50">
    <property type="match status" value="1"/>
</dbReference>
<dbReference type="Proteomes" id="UP000188268">
    <property type="component" value="Unassembled WGS sequence"/>
</dbReference>
<dbReference type="InterPro" id="IPR006566">
    <property type="entry name" value="FBD"/>
</dbReference>
<dbReference type="Pfam" id="PF24758">
    <property type="entry name" value="LRR_At5g56370"/>
    <property type="match status" value="1"/>
</dbReference>
<feature type="domain" description="F-box" evidence="1">
    <location>
        <begin position="19"/>
        <end position="55"/>
    </location>
</feature>
<reference evidence="2 3" key="1">
    <citation type="submission" date="2013-09" db="EMBL/GenBank/DDBJ databases">
        <title>Corchorus capsularis genome sequencing.</title>
        <authorList>
            <person name="Alam M."/>
            <person name="Haque M.S."/>
            <person name="Islam M.S."/>
            <person name="Emdad E.M."/>
            <person name="Islam M.M."/>
            <person name="Ahmed B."/>
            <person name="Halim A."/>
            <person name="Hossen Q.M.M."/>
            <person name="Hossain M.Z."/>
            <person name="Ahmed R."/>
            <person name="Khan M.M."/>
            <person name="Islam R."/>
            <person name="Rashid M.M."/>
            <person name="Khan S.A."/>
            <person name="Rahman M.S."/>
            <person name="Alam M."/>
        </authorList>
    </citation>
    <scope>NUCLEOTIDE SEQUENCE [LARGE SCALE GENOMIC DNA]</scope>
    <source>
        <strain evidence="3">cv. CVL-1</strain>
        <tissue evidence="2">Whole seedling</tissue>
    </source>
</reference>
<organism evidence="2 3">
    <name type="scientific">Corchorus capsularis</name>
    <name type="common">Jute</name>
    <dbReference type="NCBI Taxonomy" id="210143"/>
    <lineage>
        <taxon>Eukaryota</taxon>
        <taxon>Viridiplantae</taxon>
        <taxon>Streptophyta</taxon>
        <taxon>Embryophyta</taxon>
        <taxon>Tracheophyta</taxon>
        <taxon>Spermatophyta</taxon>
        <taxon>Magnoliopsida</taxon>
        <taxon>eudicotyledons</taxon>
        <taxon>Gunneridae</taxon>
        <taxon>Pentapetalae</taxon>
        <taxon>rosids</taxon>
        <taxon>malvids</taxon>
        <taxon>Malvales</taxon>
        <taxon>Malvaceae</taxon>
        <taxon>Grewioideae</taxon>
        <taxon>Apeibeae</taxon>
        <taxon>Corchorus</taxon>
    </lineage>
</organism>
<evidence type="ECO:0000313" key="2">
    <source>
        <dbReference type="EMBL" id="OMO57169.1"/>
    </source>
</evidence>
<evidence type="ECO:0000259" key="1">
    <source>
        <dbReference type="PROSITE" id="PS50181"/>
    </source>
</evidence>
<proteinExistence type="predicted"/>
<dbReference type="Gramene" id="OMO57169">
    <property type="protein sequence ID" value="OMO57169"/>
    <property type="gene ID" value="CCACVL1_25944"/>
</dbReference>
<dbReference type="AlphaFoldDB" id="A0A1R3GGH9"/>
<dbReference type="InterPro" id="IPR053781">
    <property type="entry name" value="F-box_AtFBL13-like"/>
</dbReference>
<dbReference type="CDD" id="cd22160">
    <property type="entry name" value="F-box_AtFBL13-like"/>
    <property type="match status" value="1"/>
</dbReference>
<dbReference type="PROSITE" id="PS50181">
    <property type="entry name" value="FBOX"/>
    <property type="match status" value="1"/>
</dbReference>
<dbReference type="OrthoDB" id="650312at2759"/>
<dbReference type="Pfam" id="PF00646">
    <property type="entry name" value="F-box"/>
    <property type="match status" value="1"/>
</dbReference>
<name>A0A1R3GGH9_COCAP</name>
<dbReference type="Pfam" id="PF08387">
    <property type="entry name" value="FBD"/>
    <property type="match status" value="1"/>
</dbReference>
<sequence length="398" mass="45364">MEFGSLVPKTQKLLKDSSVDNISRLPDEILSHILSFLHTKAVVRTSILSKRWKHVWTLVPNLDFNDHFGFSPVDEARFRLFKDYVDNVLFHHGGLNIKKCFLQCATSPHIYARISAVLCCNVEELTIKSSSFGTCKELPWNLFTCKTLASLRIDGGFVLNLPYYVCFPSLKKLHLDSLIYVDDSSMQRLFSSCLVLEELYLKRVRGDCVLIANILIPSLKRLYLVVPPLERMANHDYKTNINAPYLEYLEISDSASKNYSVDFSASLLEAKILGRCPFLLEGISNVQVLTLSGETMEGLVEPKGYGDGFHGFYWIPPDSVPECLLECLTAIKIHNFSGRRCEIFLVRYMLEHAEVLGEMTIHWRGEFKCSKKAKHVSSVHREILSIECCSEDCEVEFI</sequence>
<dbReference type="STRING" id="210143.A0A1R3GGH9"/>
<dbReference type="SMART" id="SM00579">
    <property type="entry name" value="FBD"/>
    <property type="match status" value="1"/>
</dbReference>
<dbReference type="SUPFAM" id="SSF81383">
    <property type="entry name" value="F-box domain"/>
    <property type="match status" value="1"/>
</dbReference>
<protein>
    <recommendedName>
        <fullName evidence="1">F-box domain-containing protein</fullName>
    </recommendedName>
</protein>
<dbReference type="InterPro" id="IPR036047">
    <property type="entry name" value="F-box-like_dom_sf"/>
</dbReference>